<dbReference type="RefSeq" id="WP_106161422.1">
    <property type="nucleotide sequence ID" value="NZ_PVTT01000002.1"/>
</dbReference>
<keyword evidence="11" id="KW-1185">Reference proteome</keyword>
<evidence type="ECO:0000256" key="2">
    <source>
        <dbReference type="ARBA" id="ARBA00006448"/>
    </source>
</evidence>
<evidence type="ECO:0000256" key="3">
    <source>
        <dbReference type="ARBA" id="ARBA00022475"/>
    </source>
</evidence>
<organism evidence="10 11">
    <name type="scientific">Hasllibacter halocynthiae</name>
    <dbReference type="NCBI Taxonomy" id="595589"/>
    <lineage>
        <taxon>Bacteria</taxon>
        <taxon>Pseudomonadati</taxon>
        <taxon>Pseudomonadota</taxon>
        <taxon>Alphaproteobacteria</taxon>
        <taxon>Rhodobacterales</taxon>
        <taxon>Roseobacteraceae</taxon>
        <taxon>Hasllibacter</taxon>
    </lineage>
</organism>
<dbReference type="InterPro" id="IPR007353">
    <property type="entry name" value="DUF421"/>
</dbReference>
<dbReference type="GO" id="GO:0005886">
    <property type="term" value="C:plasma membrane"/>
    <property type="evidence" value="ECO:0007669"/>
    <property type="project" value="UniProtKB-SubCell"/>
</dbReference>
<keyword evidence="5 8" id="KW-1133">Transmembrane helix</keyword>
<dbReference type="Gene3D" id="3.30.240.20">
    <property type="entry name" value="bsu07140 like domains"/>
    <property type="match status" value="1"/>
</dbReference>
<keyword evidence="6 8" id="KW-0472">Membrane</keyword>
<feature type="transmembrane region" description="Helical" evidence="8">
    <location>
        <begin position="78"/>
        <end position="97"/>
    </location>
</feature>
<dbReference type="PANTHER" id="PTHR34582">
    <property type="entry name" value="UPF0702 TRANSMEMBRANE PROTEIN YCAP"/>
    <property type="match status" value="1"/>
</dbReference>
<evidence type="ECO:0000313" key="10">
    <source>
        <dbReference type="EMBL" id="PRY93808.1"/>
    </source>
</evidence>
<evidence type="ECO:0000256" key="8">
    <source>
        <dbReference type="SAM" id="Phobius"/>
    </source>
</evidence>
<feature type="region of interest" description="Disordered" evidence="7">
    <location>
        <begin position="168"/>
        <end position="189"/>
    </location>
</feature>
<dbReference type="OrthoDB" id="65069at2"/>
<dbReference type="Proteomes" id="UP000238801">
    <property type="component" value="Unassembled WGS sequence"/>
</dbReference>
<evidence type="ECO:0000256" key="1">
    <source>
        <dbReference type="ARBA" id="ARBA00004651"/>
    </source>
</evidence>
<dbReference type="AlphaFoldDB" id="A0A2T0X4D9"/>
<accession>A0A2T0X4D9</accession>
<proteinExistence type="inferred from homology"/>
<feature type="transmembrane region" description="Helical" evidence="8">
    <location>
        <begin position="20"/>
        <end position="42"/>
    </location>
</feature>
<feature type="transmembrane region" description="Helical" evidence="8">
    <location>
        <begin position="54"/>
        <end position="72"/>
    </location>
</feature>
<feature type="domain" description="YetF C-terminal" evidence="9">
    <location>
        <begin position="100"/>
        <end position="174"/>
    </location>
</feature>
<dbReference type="Pfam" id="PF04239">
    <property type="entry name" value="DUF421"/>
    <property type="match status" value="1"/>
</dbReference>
<evidence type="ECO:0000313" key="11">
    <source>
        <dbReference type="Proteomes" id="UP000238801"/>
    </source>
</evidence>
<reference evidence="10 11" key="1">
    <citation type="submission" date="2018-03" db="EMBL/GenBank/DDBJ databases">
        <title>Genomic Encyclopedia of Archaeal and Bacterial Type Strains, Phase II (KMG-II): from individual species to whole genera.</title>
        <authorList>
            <person name="Goeker M."/>
        </authorList>
    </citation>
    <scope>NUCLEOTIDE SEQUENCE [LARGE SCALE GENOMIC DNA]</scope>
    <source>
        <strain evidence="10 11">DSM 29318</strain>
    </source>
</reference>
<dbReference type="InterPro" id="IPR023090">
    <property type="entry name" value="UPF0702_alpha/beta_dom_sf"/>
</dbReference>
<dbReference type="PANTHER" id="PTHR34582:SF6">
    <property type="entry name" value="UPF0702 TRANSMEMBRANE PROTEIN YCAP"/>
    <property type="match status" value="1"/>
</dbReference>
<comment type="caution">
    <text evidence="10">The sequence shown here is derived from an EMBL/GenBank/DDBJ whole genome shotgun (WGS) entry which is preliminary data.</text>
</comment>
<name>A0A2T0X4D9_9RHOB</name>
<comment type="similarity">
    <text evidence="2">Belongs to the UPF0702 family.</text>
</comment>
<evidence type="ECO:0000256" key="4">
    <source>
        <dbReference type="ARBA" id="ARBA00022692"/>
    </source>
</evidence>
<comment type="subcellular location">
    <subcellularLocation>
        <location evidence="1">Cell membrane</location>
        <topology evidence="1">Multi-pass membrane protein</topology>
    </subcellularLocation>
</comment>
<keyword evidence="4 8" id="KW-0812">Transmembrane</keyword>
<gene>
    <name evidence="10" type="ORF">BCF33_2693</name>
</gene>
<protein>
    <submittedName>
        <fullName evidence="10">Uncharacterized protein DUF421</fullName>
    </submittedName>
</protein>
<evidence type="ECO:0000256" key="6">
    <source>
        <dbReference type="ARBA" id="ARBA00023136"/>
    </source>
</evidence>
<sequence>MENVTPFDLHRMFIGDEPPLYFAEIAFRTVAVYAFAVVALRYMGSRGNRGFSPFENVVIIALGSAAGDTMFYPQVPLLYAFMVIALVITMDRFSAVAQMRSGRVNTFLEGLPLLMVEEGQVLQEALRKAGIRHDELLGLLRAQGVEHLGEVRHALLERSGEISVFRAKDAPEGPSTWPDRLQETGGAAG</sequence>
<dbReference type="EMBL" id="PVTT01000002">
    <property type="protein sequence ID" value="PRY93808.1"/>
    <property type="molecule type" value="Genomic_DNA"/>
</dbReference>
<keyword evidence="3" id="KW-1003">Cell membrane</keyword>
<evidence type="ECO:0000256" key="7">
    <source>
        <dbReference type="SAM" id="MobiDB-lite"/>
    </source>
</evidence>
<evidence type="ECO:0000256" key="5">
    <source>
        <dbReference type="ARBA" id="ARBA00022989"/>
    </source>
</evidence>
<evidence type="ECO:0000259" key="9">
    <source>
        <dbReference type="Pfam" id="PF04239"/>
    </source>
</evidence>